<comment type="cofactor">
    <cofactor evidence="17">
        <name>Zn(2+)</name>
        <dbReference type="ChEBI" id="CHEBI:29105"/>
    </cofactor>
    <text evidence="17">Binds 1 zinc ion per subunit.</text>
</comment>
<feature type="active site" description="Proton acceptor" evidence="16">
    <location>
        <position position="8"/>
    </location>
</feature>
<comment type="similarity">
    <text evidence="9">In the N-terminal section; belongs to the PRA-CH family.</text>
</comment>
<keyword evidence="17" id="KW-0479">Metal-binding</keyword>
<comment type="catalytic activity">
    <reaction evidence="1 17">
        <text>1-(5-phospho-beta-D-ribosyl)-5'-AMP + H2O = 1-(5-phospho-beta-D-ribosyl)-5-[(5-phospho-beta-D-ribosylamino)methylideneamino]imidazole-4-carboxamide</text>
        <dbReference type="Rhea" id="RHEA:20049"/>
        <dbReference type="ChEBI" id="CHEBI:15377"/>
        <dbReference type="ChEBI" id="CHEBI:58435"/>
        <dbReference type="ChEBI" id="CHEBI:59457"/>
        <dbReference type="EC" id="3.5.4.19"/>
    </reaction>
</comment>
<dbReference type="RefSeq" id="WP_055214946.1">
    <property type="nucleotide sequence ID" value="NZ_CZBU01000002.1"/>
</dbReference>
<evidence type="ECO:0000256" key="15">
    <source>
        <dbReference type="ARBA" id="ARBA00023235"/>
    </source>
</evidence>
<dbReference type="InterPro" id="IPR006062">
    <property type="entry name" value="His_biosynth"/>
</dbReference>
<dbReference type="Proteomes" id="UP000095621">
    <property type="component" value="Unassembled WGS sequence"/>
</dbReference>
<feature type="binding site" evidence="17">
    <location>
        <position position="330"/>
    </location>
    <ligand>
        <name>Mg(2+)</name>
        <dbReference type="ChEBI" id="CHEBI:18420"/>
    </ligand>
</feature>
<dbReference type="HAMAP" id="MF_01021">
    <property type="entry name" value="HisI"/>
    <property type="match status" value="1"/>
</dbReference>
<evidence type="ECO:0000256" key="10">
    <source>
        <dbReference type="ARBA" id="ARBA00009667"/>
    </source>
</evidence>
<dbReference type="OrthoDB" id="9795769at2"/>
<dbReference type="EMBL" id="CZBU01000002">
    <property type="protein sequence ID" value="CUQ76153.1"/>
    <property type="molecule type" value="Genomic_DNA"/>
</dbReference>
<dbReference type="GO" id="GO:0000162">
    <property type="term" value="P:L-tryptophan biosynthetic process"/>
    <property type="evidence" value="ECO:0007669"/>
    <property type="project" value="TreeGrafter"/>
</dbReference>
<gene>
    <name evidence="16 21" type="primary">hisA</name>
    <name evidence="17" type="synonym">hisI</name>
    <name evidence="21" type="ORF">ERS852490_00898</name>
</gene>
<feature type="active site" description="Proton donor" evidence="16">
    <location>
        <position position="130"/>
    </location>
</feature>
<comment type="pathway">
    <text evidence="5 16 19">Amino-acid biosynthesis; L-histidine biosynthesis; L-histidine from 5-phospho-alpha-D-ribose 1-diphosphate: step 4/9.</text>
</comment>
<feature type="binding site" evidence="17">
    <location>
        <position position="328"/>
    </location>
    <ligand>
        <name>Mg(2+)</name>
        <dbReference type="ChEBI" id="CHEBI:18420"/>
    </ligand>
</feature>
<evidence type="ECO:0000256" key="8">
    <source>
        <dbReference type="ARBA" id="ARBA00007731"/>
    </source>
</evidence>
<comment type="similarity">
    <text evidence="17">Belongs to the PRA-CH family.</text>
</comment>
<feature type="binding site" evidence="17">
    <location>
        <position position="332"/>
    </location>
    <ligand>
        <name>Mg(2+)</name>
        <dbReference type="ChEBI" id="CHEBI:18420"/>
    </ligand>
</feature>
<evidence type="ECO:0000256" key="1">
    <source>
        <dbReference type="ARBA" id="ARBA00000024"/>
    </source>
</evidence>
<evidence type="ECO:0000256" key="6">
    <source>
        <dbReference type="ARBA" id="ARBA00005169"/>
    </source>
</evidence>
<comment type="similarity">
    <text evidence="10 16 18">Belongs to the HisA/HisF family.</text>
</comment>
<dbReference type="GO" id="GO:0004636">
    <property type="term" value="F:phosphoribosyl-ATP diphosphatase activity"/>
    <property type="evidence" value="ECO:0007669"/>
    <property type="project" value="UniProtKB-EC"/>
</dbReference>
<dbReference type="FunFam" id="3.20.20.70:FF:000009">
    <property type="entry name" value="1-(5-phosphoribosyl)-5-[(5-phosphoribosylamino)methylideneamino] imidazole-4-carboxamide isomerase"/>
    <property type="match status" value="1"/>
</dbReference>
<keyword evidence="13 17" id="KW-0378">Hydrolase</keyword>
<evidence type="ECO:0000256" key="16">
    <source>
        <dbReference type="HAMAP-Rule" id="MF_01014"/>
    </source>
</evidence>
<dbReference type="Gene3D" id="3.10.20.810">
    <property type="entry name" value="Phosphoribosyl-AMP cyclohydrolase"/>
    <property type="match status" value="1"/>
</dbReference>
<name>A0A174YM15_9FIRM</name>
<dbReference type="InterPro" id="IPR002496">
    <property type="entry name" value="PRib_AMP_CycHydrolase_dom"/>
</dbReference>
<evidence type="ECO:0000256" key="3">
    <source>
        <dbReference type="ARBA" id="ARBA00001460"/>
    </source>
</evidence>
<dbReference type="GO" id="GO:0000287">
    <property type="term" value="F:magnesium ion binding"/>
    <property type="evidence" value="ECO:0007669"/>
    <property type="project" value="UniProtKB-UniRule"/>
</dbReference>
<keyword evidence="15 16" id="KW-0413">Isomerase</keyword>
<organism evidence="21 22">
    <name type="scientific">Lachnospira eligens</name>
    <dbReference type="NCBI Taxonomy" id="39485"/>
    <lineage>
        <taxon>Bacteria</taxon>
        <taxon>Bacillati</taxon>
        <taxon>Bacillota</taxon>
        <taxon>Clostridia</taxon>
        <taxon>Lachnospirales</taxon>
        <taxon>Lachnospiraceae</taxon>
        <taxon>Lachnospira</taxon>
    </lineage>
</organism>
<feature type="domain" description="Phosphoribosyl-AMP cyclohydrolase" evidence="20">
    <location>
        <begin position="281"/>
        <end position="354"/>
    </location>
</feature>
<dbReference type="Gene3D" id="3.20.20.70">
    <property type="entry name" value="Aldolase class I"/>
    <property type="match status" value="1"/>
</dbReference>
<dbReference type="AlphaFoldDB" id="A0A174YM15"/>
<dbReference type="EC" id="3.5.4.19" evidence="17"/>
<evidence type="ECO:0000256" key="7">
    <source>
        <dbReference type="ARBA" id="ARBA00005204"/>
    </source>
</evidence>
<protein>
    <recommendedName>
        <fullName evidence="16 17">Multifunctional fusion protein</fullName>
    </recommendedName>
    <domain>
        <recommendedName>
            <fullName evidence="16">1-(5-phosphoribosyl)-5-[(5-phosphoribosylamino)methylideneamino] imidazole-4-carboxamide isomerase</fullName>
            <ecNumber evidence="16">5.3.1.16</ecNumber>
        </recommendedName>
        <alternativeName>
            <fullName evidence="16">Phosphoribosylformimino-5-aminoimidazole carboxamide ribotide isomerase</fullName>
        </alternativeName>
    </domain>
    <domain>
        <recommendedName>
            <fullName evidence="17">Phosphoribosyl-AMP cyclohydrolase</fullName>
            <shortName evidence="17">PRA-CH</shortName>
            <ecNumber evidence="17">3.5.4.19</ecNumber>
        </recommendedName>
    </domain>
</protein>
<comment type="function">
    <text evidence="17">Catalyzes the hydrolysis of the adenine ring of phosphoribosyl-AMP.</text>
</comment>
<evidence type="ECO:0000259" key="20">
    <source>
        <dbReference type="Pfam" id="PF01502"/>
    </source>
</evidence>
<dbReference type="EC" id="5.3.1.16" evidence="16"/>
<dbReference type="GO" id="GO:0003949">
    <property type="term" value="F:1-(5-phosphoribosyl)-5-[(5-phosphoribosylamino)methylideneamino]imidazole-4-carboxamide isomerase activity"/>
    <property type="evidence" value="ECO:0007669"/>
    <property type="project" value="UniProtKB-UniRule"/>
</dbReference>
<dbReference type="InterPro" id="IPR023016">
    <property type="entry name" value="HisA/PriA"/>
</dbReference>
<dbReference type="UniPathway" id="UPA00031">
    <property type="reaction ID" value="UER00008"/>
</dbReference>
<comment type="pathway">
    <text evidence="6 17">Amino-acid biosynthesis; L-histidine biosynthesis; L-histidine from 5-phospho-alpha-D-ribose 1-diphosphate: step 3/9.</text>
</comment>
<evidence type="ECO:0000256" key="12">
    <source>
        <dbReference type="ARBA" id="ARBA00022605"/>
    </source>
</evidence>
<dbReference type="Pfam" id="PF01502">
    <property type="entry name" value="PRA-CH"/>
    <property type="match status" value="1"/>
</dbReference>
<evidence type="ECO:0000256" key="13">
    <source>
        <dbReference type="ARBA" id="ARBA00022801"/>
    </source>
</evidence>
<dbReference type="InterPro" id="IPR026660">
    <property type="entry name" value="PRA-CH"/>
</dbReference>
<dbReference type="NCBIfam" id="TIGR00007">
    <property type="entry name" value="1-(5-phosphoribosyl)-5-[(5-phosphoribosylamino)methylideneamino]imidazole-4-carboxamide isomerase"/>
    <property type="match status" value="1"/>
</dbReference>
<keyword evidence="14 17" id="KW-0368">Histidine biosynthesis</keyword>
<comment type="cofactor">
    <cofactor evidence="17">
        <name>Mg(2+)</name>
        <dbReference type="ChEBI" id="CHEBI:18420"/>
    </cofactor>
    <text evidence="17">Binds 1 Mg(2+) ion per subunit.</text>
</comment>
<keyword evidence="17" id="KW-0862">Zinc</keyword>
<dbReference type="InterPro" id="IPR044524">
    <property type="entry name" value="Isoase_HisA-like"/>
</dbReference>
<dbReference type="SUPFAM" id="SSF51366">
    <property type="entry name" value="Ribulose-phoshate binding barrel"/>
    <property type="match status" value="1"/>
</dbReference>
<comment type="subunit">
    <text evidence="17">Homodimer.</text>
</comment>
<dbReference type="InterPro" id="IPR038019">
    <property type="entry name" value="PRib_AMP_CycHydrolase_sf"/>
</dbReference>
<evidence type="ECO:0000256" key="19">
    <source>
        <dbReference type="RuleBase" id="RU003658"/>
    </source>
</evidence>
<dbReference type="HAMAP" id="MF_01014">
    <property type="entry name" value="HisA"/>
    <property type="match status" value="1"/>
</dbReference>
<keyword evidence="11 17" id="KW-0963">Cytoplasm</keyword>
<comment type="pathway">
    <text evidence="7">Amino-acid biosynthesis; L-histidine biosynthesis; L-histidine from 5-phospho-alpha-D-ribose 1-diphosphate: step 2/9.</text>
</comment>
<evidence type="ECO:0000256" key="11">
    <source>
        <dbReference type="ARBA" id="ARBA00022490"/>
    </source>
</evidence>
<keyword evidence="17" id="KW-0460">Magnesium</keyword>
<dbReference type="InterPro" id="IPR011060">
    <property type="entry name" value="RibuloseP-bd_barrel"/>
</dbReference>
<evidence type="ECO:0000313" key="22">
    <source>
        <dbReference type="Proteomes" id="UP000095621"/>
    </source>
</evidence>
<dbReference type="GO" id="GO:0004635">
    <property type="term" value="F:phosphoribosyl-AMP cyclohydrolase activity"/>
    <property type="evidence" value="ECO:0007669"/>
    <property type="project" value="UniProtKB-UniRule"/>
</dbReference>
<feature type="binding site" evidence="17">
    <location>
        <position position="329"/>
    </location>
    <ligand>
        <name>Zn(2+)</name>
        <dbReference type="ChEBI" id="CHEBI:29105"/>
        <note>ligand shared between dimeric partners</note>
    </ligand>
</feature>
<sequence>MRLYPAIDVKDGQCVRLKKGLFNEVTVYSERPYEIAKGFEEAGAQFIHTVDLDGALKGHGVNAETIKKICSSVNIPVQMGGGIRTLENIQEVLDLGVYRVIIGTKAVENPDFIKAAIDRFGAEHIVVGVDAKDGLVAIEGWEKVSDKTALSLALAMKDIGVQTIVYTDISKDGMLAGPNVEQTKILSDKTGIDIIASGGMSCMDDLTHINDAGIHGAIIGKAIYEKRIDLKEAVNLFESGASYSKASAMPKADISFKDLKLDANGLIPVVVQDYVNGEVLMLAYMNEEAFNKTLETGIMTYYSRSRQELWVKGLTSGHFQYVGSLDIDCDNDTILAKVRQVGAACHTGNRTCFYRNIKTWNR</sequence>
<evidence type="ECO:0000313" key="21">
    <source>
        <dbReference type="EMBL" id="CUQ76153.1"/>
    </source>
</evidence>
<evidence type="ECO:0000256" key="2">
    <source>
        <dbReference type="ARBA" id="ARBA00000901"/>
    </source>
</evidence>
<evidence type="ECO:0000256" key="5">
    <source>
        <dbReference type="ARBA" id="ARBA00005133"/>
    </source>
</evidence>
<dbReference type="InterPro" id="IPR013785">
    <property type="entry name" value="Aldolase_TIM"/>
</dbReference>
<comment type="catalytic activity">
    <reaction evidence="3">
        <text>1-(5-phospho-beta-D-ribosyl)-ATP + H2O = 1-(5-phospho-beta-D-ribosyl)-5'-AMP + diphosphate + H(+)</text>
        <dbReference type="Rhea" id="RHEA:22828"/>
        <dbReference type="ChEBI" id="CHEBI:15377"/>
        <dbReference type="ChEBI" id="CHEBI:15378"/>
        <dbReference type="ChEBI" id="CHEBI:33019"/>
        <dbReference type="ChEBI" id="CHEBI:59457"/>
        <dbReference type="ChEBI" id="CHEBI:73183"/>
        <dbReference type="EC" id="3.6.1.31"/>
    </reaction>
</comment>
<comment type="similarity">
    <text evidence="8">In the C-terminal section; belongs to the PRA-PH family.</text>
</comment>
<dbReference type="FunFam" id="3.10.20.810:FF:000001">
    <property type="entry name" value="Histidine biosynthesis bifunctional protein HisIE"/>
    <property type="match status" value="1"/>
</dbReference>
<evidence type="ECO:0000256" key="18">
    <source>
        <dbReference type="RuleBase" id="RU003657"/>
    </source>
</evidence>
<dbReference type="PANTHER" id="PTHR43090:SF2">
    <property type="entry name" value="1-(5-PHOSPHORIBOSYL)-5-[(5-PHOSPHORIBOSYLAMINO)METHYLIDENEAMINO] IMIDAZOLE-4-CARBOXAMIDE ISOMERASE"/>
    <property type="match status" value="1"/>
</dbReference>
<keyword evidence="12 17" id="KW-0028">Amino-acid biosynthesis</keyword>
<accession>A0A174YM15</accession>
<dbReference type="InterPro" id="IPR006063">
    <property type="entry name" value="HisA_bact_arch"/>
</dbReference>
<dbReference type="GO" id="GO:0000105">
    <property type="term" value="P:L-histidine biosynthetic process"/>
    <property type="evidence" value="ECO:0007669"/>
    <property type="project" value="UniProtKB-UniRule"/>
</dbReference>
<dbReference type="GO" id="GO:0008270">
    <property type="term" value="F:zinc ion binding"/>
    <property type="evidence" value="ECO:0007669"/>
    <property type="project" value="UniProtKB-UniRule"/>
</dbReference>
<comment type="subcellular location">
    <subcellularLocation>
        <location evidence="4 17 19">Cytoplasm</location>
    </subcellularLocation>
</comment>
<dbReference type="PANTHER" id="PTHR43090">
    <property type="entry name" value="1-(5-PHOSPHORIBOSYL)-5-[(5-PHOSPHORIBOSYLAMINO)METHYLIDENEAMINO] IMIDAZOLE-4-CARBOXAMIDE ISOMERASE"/>
    <property type="match status" value="1"/>
</dbReference>
<feature type="binding site" evidence="17">
    <location>
        <position position="345"/>
    </location>
    <ligand>
        <name>Zn(2+)</name>
        <dbReference type="ChEBI" id="CHEBI:29105"/>
        <note>ligand shared between dimeric partners</note>
    </ligand>
</feature>
<evidence type="ECO:0000256" key="14">
    <source>
        <dbReference type="ARBA" id="ARBA00023102"/>
    </source>
</evidence>
<dbReference type="CDD" id="cd04732">
    <property type="entry name" value="HisA"/>
    <property type="match status" value="1"/>
</dbReference>
<evidence type="ECO:0000256" key="17">
    <source>
        <dbReference type="HAMAP-Rule" id="MF_01021"/>
    </source>
</evidence>
<dbReference type="Pfam" id="PF00977">
    <property type="entry name" value="His_biosynth"/>
    <property type="match status" value="1"/>
</dbReference>
<dbReference type="SUPFAM" id="SSF141734">
    <property type="entry name" value="HisI-like"/>
    <property type="match status" value="1"/>
</dbReference>
<evidence type="ECO:0000256" key="4">
    <source>
        <dbReference type="ARBA" id="ARBA00004496"/>
    </source>
</evidence>
<feature type="binding site" evidence="17">
    <location>
        <position position="352"/>
    </location>
    <ligand>
        <name>Zn(2+)</name>
        <dbReference type="ChEBI" id="CHEBI:29105"/>
        <note>ligand shared between dimeric partners</note>
    </ligand>
</feature>
<proteinExistence type="inferred from homology"/>
<dbReference type="NCBIfam" id="NF000768">
    <property type="entry name" value="PRK00051.1"/>
    <property type="match status" value="1"/>
</dbReference>
<reference evidence="21 22" key="1">
    <citation type="submission" date="2015-09" db="EMBL/GenBank/DDBJ databases">
        <authorList>
            <consortium name="Pathogen Informatics"/>
        </authorList>
    </citation>
    <scope>NUCLEOTIDE SEQUENCE [LARGE SCALE GENOMIC DNA]</scope>
    <source>
        <strain evidence="21 22">2789STDY5834875</strain>
    </source>
</reference>
<dbReference type="GO" id="GO:0005737">
    <property type="term" value="C:cytoplasm"/>
    <property type="evidence" value="ECO:0007669"/>
    <property type="project" value="UniProtKB-SubCell"/>
</dbReference>
<evidence type="ECO:0000256" key="9">
    <source>
        <dbReference type="ARBA" id="ARBA00008299"/>
    </source>
</evidence>
<comment type="catalytic activity">
    <reaction evidence="2 16 19">
        <text>1-(5-phospho-beta-D-ribosyl)-5-[(5-phospho-beta-D-ribosylamino)methylideneamino]imidazole-4-carboxamide = 5-[(5-phospho-1-deoxy-D-ribulos-1-ylimino)methylamino]-1-(5-phospho-beta-D-ribosyl)imidazole-4-carboxamide</text>
        <dbReference type="Rhea" id="RHEA:15469"/>
        <dbReference type="ChEBI" id="CHEBI:58435"/>
        <dbReference type="ChEBI" id="CHEBI:58525"/>
        <dbReference type="EC" id="5.3.1.16"/>
    </reaction>
</comment>